<dbReference type="InterPro" id="IPR001667">
    <property type="entry name" value="DDH_dom"/>
</dbReference>
<evidence type="ECO:0000259" key="10">
    <source>
        <dbReference type="PROSITE" id="PS51194"/>
    </source>
</evidence>
<dbReference type="Gene3D" id="3.40.50.300">
    <property type="entry name" value="P-loop containing nucleotide triphosphate hydrolases"/>
    <property type="match status" value="2"/>
</dbReference>
<dbReference type="EMBL" id="QWKH01000064">
    <property type="protein sequence ID" value="NBI35015.1"/>
    <property type="molecule type" value="Genomic_DNA"/>
</dbReference>
<evidence type="ECO:0000256" key="2">
    <source>
        <dbReference type="ARBA" id="ARBA00019841"/>
    </source>
</evidence>
<dbReference type="GO" id="GO:0006310">
    <property type="term" value="P:DNA recombination"/>
    <property type="evidence" value="ECO:0007669"/>
    <property type="project" value="InterPro"/>
</dbReference>
<feature type="domain" description="Helicase ATP-binding" evidence="9">
    <location>
        <begin position="654"/>
        <end position="839"/>
    </location>
</feature>
<dbReference type="PANTHER" id="PTHR30255:SF2">
    <property type="entry name" value="SINGLE-STRANDED-DNA-SPECIFIC EXONUCLEASE RECJ"/>
    <property type="match status" value="1"/>
</dbReference>
<dbReference type="PANTHER" id="PTHR30255">
    <property type="entry name" value="SINGLE-STRANDED-DNA-SPECIFIC EXONUCLEASE RECJ"/>
    <property type="match status" value="1"/>
</dbReference>
<dbReference type="SUPFAM" id="SSF64182">
    <property type="entry name" value="DHH phosphoesterases"/>
    <property type="match status" value="1"/>
</dbReference>
<dbReference type="AlphaFoldDB" id="A0A7C9JR78"/>
<dbReference type="Pfam" id="PF01368">
    <property type="entry name" value="DHH"/>
    <property type="match status" value="1"/>
</dbReference>
<evidence type="ECO:0000256" key="8">
    <source>
        <dbReference type="SAM" id="Coils"/>
    </source>
</evidence>
<dbReference type="Pfam" id="PF00271">
    <property type="entry name" value="Helicase_C"/>
    <property type="match status" value="1"/>
</dbReference>
<evidence type="ECO:0000256" key="4">
    <source>
        <dbReference type="ARBA" id="ARBA00022741"/>
    </source>
</evidence>
<reference evidence="11" key="1">
    <citation type="submission" date="2018-08" db="EMBL/GenBank/DDBJ databases">
        <title>Murine metabolic-syndrome-specific gut microbial biobank.</title>
        <authorList>
            <person name="Liu C."/>
        </authorList>
    </citation>
    <scope>NUCLEOTIDE SEQUENCE [LARGE SCALE GENOMIC DNA]</scope>
    <source>
        <strain evidence="11">Z82</strain>
    </source>
</reference>
<dbReference type="InterPro" id="IPR038763">
    <property type="entry name" value="DHH_sf"/>
</dbReference>
<dbReference type="InterPro" id="IPR004610">
    <property type="entry name" value="RecJ"/>
</dbReference>
<evidence type="ECO:0000259" key="9">
    <source>
        <dbReference type="PROSITE" id="PS51192"/>
    </source>
</evidence>
<evidence type="ECO:0000256" key="6">
    <source>
        <dbReference type="ARBA" id="ARBA00022839"/>
    </source>
</evidence>
<keyword evidence="6 11" id="KW-0269">Exonuclease</keyword>
<dbReference type="SMART" id="SM00490">
    <property type="entry name" value="HELICc"/>
    <property type="match status" value="1"/>
</dbReference>
<sequence>MSAQFSIKAADPCAVAALQQALSLPRIVAATLVARGITEPVEACRFMHPSLDTDWLNPYDIPGMKEVVDALEAAVKRGDRILVFGDFDVDGITATTVLTRGLRAFGADARPFIPRRFDEGYALTDAALKRACECSPQFIVTVDCGISCKKEAAEIVAAGLGLAITDHHEPGDAVPEGVPLTDPKCGKDCKSAVLAGAGVALKVVQALGGRLGQPHLWREFTDFAAMGTVADLMPMEGENRALVADGVARLNQQTRPCIAALLASSGNAGKELSATNLSFSLIPRLNASGRMGDAQVAVDLLMTDDFEEATRLAQQLESINDARRSIESELSELAREQAAEVYHGQRALVVAGEGWHEGVKGIVASRLVNDYGVPALLFTIVGDEARGSGRSVGQINLFRAVESCSHLLTRFGGHQAAVGITLPKENLPEFERCLCEFLDQLPEQAFHPLVSVDACVSLSELTLDAVAQVDALSPFGQGFSVPVYLAQNVMLSNCRAVGAEKNHFSCALTDGRATVSGIMFHCTDIAALMGTDAVVNAAFEVQVDEWRGRRTVKAMLQSIAPARTCEALNACLNACQSGQDLSYVDDLYAASDAELCSDVHPSPDQVEAYEETLQRNREFWQRKAASDPDGLQSQIISAIIGEGGSLHGAQQTILDNLAQGISTLGIMATGRGKSLTFQVHAARCALRDGTASLFVYPLRALIADQAFHLSEAVEAFGVSVSVLTGESTPEERKSVYRSLADGSCDIVLTTPEYLAWHGDDLAECGRIGFTVIDEAHHIGLAKAGQRVAYASIGASVAKLAAGFARANPGRALTVLALTATADDAVCEDIRRELPVQACVFDRTDRPNLTVNDQRNLRNRDDYLVNLVASGAKTVIYVNSREQSVAVARLLRRRLPHMALQVGFYNAGLERAERKRIEALFRTDALRVLVATSAFGEGVNIPNIRNVVLYHMPFNEIEFNQMSGRAGRDGQPAQIHLLYGRGDCTINEGILREATPDRDCMAQVYRQLRTQQRESAEPFFPLSADELATRASSMLMPVSKASVDCGVAVFRELGLIETHTAYADGVRVRSVRVREDSSKVELTDSVRYREGLEERENFQLFRQWALDTDAASVRVRVISPILPTRPFDGFAVCPDGAPAAQPKEK</sequence>
<evidence type="ECO:0000313" key="11">
    <source>
        <dbReference type="EMBL" id="NBI35015.1"/>
    </source>
</evidence>
<gene>
    <name evidence="11" type="primary">recJ</name>
    <name evidence="11" type="ORF">D1639_08250</name>
</gene>
<dbReference type="InterPro" id="IPR011545">
    <property type="entry name" value="DEAD/DEAH_box_helicase_dom"/>
</dbReference>
<evidence type="ECO:0000256" key="7">
    <source>
        <dbReference type="ARBA" id="ARBA00022840"/>
    </source>
</evidence>
<dbReference type="InterPro" id="IPR001650">
    <property type="entry name" value="Helicase_C-like"/>
</dbReference>
<dbReference type="InterPro" id="IPR003156">
    <property type="entry name" value="DHHA1_dom"/>
</dbReference>
<protein>
    <recommendedName>
        <fullName evidence="2">Single-stranded-DNA-specific exonuclease RecJ</fullName>
    </recommendedName>
</protein>
<keyword evidence="7" id="KW-0067">ATP-binding</keyword>
<dbReference type="GO" id="GO:0005524">
    <property type="term" value="F:ATP binding"/>
    <property type="evidence" value="ECO:0007669"/>
    <property type="project" value="UniProtKB-KW"/>
</dbReference>
<dbReference type="SUPFAM" id="SSF52540">
    <property type="entry name" value="P-loop containing nucleoside triphosphate hydrolases"/>
    <property type="match status" value="1"/>
</dbReference>
<comment type="similarity">
    <text evidence="1">Belongs to the RecJ family.</text>
</comment>
<feature type="coiled-coil region" evidence="8">
    <location>
        <begin position="309"/>
        <end position="339"/>
    </location>
</feature>
<dbReference type="NCBIfam" id="TIGR00644">
    <property type="entry name" value="recJ"/>
    <property type="match status" value="1"/>
</dbReference>
<evidence type="ECO:0000256" key="3">
    <source>
        <dbReference type="ARBA" id="ARBA00022722"/>
    </source>
</evidence>
<dbReference type="InterPro" id="IPR051673">
    <property type="entry name" value="SSDNA_exonuclease_RecJ"/>
</dbReference>
<keyword evidence="3" id="KW-0540">Nuclease</keyword>
<dbReference type="PROSITE" id="PS51192">
    <property type="entry name" value="HELICASE_ATP_BIND_1"/>
    <property type="match status" value="1"/>
</dbReference>
<evidence type="ECO:0000256" key="1">
    <source>
        <dbReference type="ARBA" id="ARBA00005915"/>
    </source>
</evidence>
<evidence type="ECO:0000256" key="5">
    <source>
        <dbReference type="ARBA" id="ARBA00022801"/>
    </source>
</evidence>
<proteinExistence type="inferred from homology"/>
<dbReference type="GO" id="GO:0003676">
    <property type="term" value="F:nucleic acid binding"/>
    <property type="evidence" value="ECO:0007669"/>
    <property type="project" value="InterPro"/>
</dbReference>
<dbReference type="SMART" id="SM00487">
    <property type="entry name" value="DEXDc"/>
    <property type="match status" value="1"/>
</dbReference>
<dbReference type="Gene3D" id="3.10.310.30">
    <property type="match status" value="1"/>
</dbReference>
<comment type="caution">
    <text evidence="11">The sequence shown here is derived from an EMBL/GenBank/DDBJ whole genome shotgun (WGS) entry which is preliminary data.</text>
</comment>
<dbReference type="Pfam" id="PF02272">
    <property type="entry name" value="DHHA1"/>
    <property type="match status" value="1"/>
</dbReference>
<dbReference type="InterPro" id="IPR041122">
    <property type="entry name" value="RecJ_OB"/>
</dbReference>
<keyword evidence="5" id="KW-0378">Hydrolase</keyword>
<dbReference type="PROSITE" id="PS51194">
    <property type="entry name" value="HELICASE_CTER"/>
    <property type="match status" value="1"/>
</dbReference>
<dbReference type="GO" id="GO:0006281">
    <property type="term" value="P:DNA repair"/>
    <property type="evidence" value="ECO:0007669"/>
    <property type="project" value="InterPro"/>
</dbReference>
<organism evidence="11">
    <name type="scientific">Muribaculaceae bacterium Z82</name>
    <dbReference type="NCBI Taxonomy" id="2304548"/>
    <lineage>
        <taxon>Bacteria</taxon>
        <taxon>Pseudomonadati</taxon>
        <taxon>Bacteroidota</taxon>
        <taxon>Bacteroidia</taxon>
        <taxon>Bacteroidales</taxon>
        <taxon>Muribaculaceae</taxon>
    </lineage>
</organism>
<name>A0A7C9JR78_9BACT</name>
<dbReference type="InterPro" id="IPR014001">
    <property type="entry name" value="Helicase_ATP-bd"/>
</dbReference>
<keyword evidence="8" id="KW-0175">Coiled coil</keyword>
<dbReference type="Gene3D" id="3.90.1640.30">
    <property type="match status" value="1"/>
</dbReference>
<dbReference type="GO" id="GO:0008409">
    <property type="term" value="F:5'-3' exonuclease activity"/>
    <property type="evidence" value="ECO:0007669"/>
    <property type="project" value="InterPro"/>
</dbReference>
<dbReference type="InterPro" id="IPR027417">
    <property type="entry name" value="P-loop_NTPase"/>
</dbReference>
<dbReference type="Pfam" id="PF17768">
    <property type="entry name" value="RecJ_OB"/>
    <property type="match status" value="1"/>
</dbReference>
<feature type="domain" description="Helicase C-terminal" evidence="10">
    <location>
        <begin position="858"/>
        <end position="1015"/>
    </location>
</feature>
<keyword evidence="4" id="KW-0547">Nucleotide-binding</keyword>
<dbReference type="Pfam" id="PF00270">
    <property type="entry name" value="DEAD"/>
    <property type="match status" value="1"/>
</dbReference>
<accession>A0A7C9JR78</accession>